<evidence type="ECO:0000313" key="2">
    <source>
        <dbReference type="EMBL" id="CAK5282554.1"/>
    </source>
</evidence>
<sequence length="768" mass="84534">MSNPTVMASFTEEGASAPIRCASESDCRGNQWIVPLEPRHKILNKNPNFPDRLVCQPCYDHYRTKSSSSHGRLSQSESARSAHARSTQERITPGVLQDAAVIQRQNIDARTGKKVPKAINQLAAVPRRGFMGPPDFIPGPHVSVPNAGNSGSSGSGSLSFSSKGYSANHAQYGAARASWAQNAYVGVAPEVISILISVRYEAPGKPKGESFGAISEGVMIDAKSTPRSIMQTVYDQVYPKLKARIDQDTDCRFEFKTTNFTVRDVATWISLAGQPLEQPYYYASCLKPGRTKLERERHLLVFVRPAPIGIALVIDHEEWMRLQEFMDQMHISQDVEDEEFREQPVKKAPKKPAKRPIGTASKVSSSDAHPGASSNTQSSTLDALETNRRITHSASKLAATPSLNQSRQSEEPSLQFPAADAPSLITFTSGTSRSGLESSSSVVGVLGGASWSLSKKERPITPPNPTVCKRSAAKYRSPDQRIVKKALTVGGSLKKAGNTPLHTTEQIEFFRIKSVPFHELIEQPDFFSCKLDAVEYGTLSMVASDLPLGIGSFKSAHNARLNLHVLSSGNILGCVPNQHVAAKRMFESWSEDQTRLERYKPSQEYLQTIREANIMLWAVSLFDFCYSFIQSFIEKNGPPPADLTIFDIRFVEAGVALVHDSSARGHSVKDTSSLVRSFIIEEIITPTETDQAETFLKFVHNNLAAPTPFIVRNTVNYAVAEFLCFTQHIQYEKSGGTVFLSDLQGKSSHVFGPCSCVDLFTRFTYTTE</sequence>
<reference evidence="2" key="1">
    <citation type="submission" date="2023-11" db="EMBL/GenBank/DDBJ databases">
        <authorList>
            <person name="De Vega J J."/>
            <person name="De Vega J J."/>
        </authorList>
    </citation>
    <scope>NUCLEOTIDE SEQUENCE</scope>
</reference>
<keyword evidence="3" id="KW-1185">Reference proteome</keyword>
<feature type="compositionally biased region" description="Low complexity" evidence="1">
    <location>
        <begin position="148"/>
        <end position="160"/>
    </location>
</feature>
<feature type="region of interest" description="Disordered" evidence="1">
    <location>
        <begin position="141"/>
        <end position="160"/>
    </location>
</feature>
<evidence type="ECO:0008006" key="4">
    <source>
        <dbReference type="Google" id="ProtNLM"/>
    </source>
</evidence>
<comment type="caution">
    <text evidence="2">The sequence shown here is derived from an EMBL/GenBank/DDBJ whole genome shotgun (WGS) entry which is preliminary data.</text>
</comment>
<accession>A0AAD2HUM2</accession>
<dbReference type="AlphaFoldDB" id="A0AAD2HUM2"/>
<dbReference type="EMBL" id="CAVNYO010000455">
    <property type="protein sequence ID" value="CAK5282554.1"/>
    <property type="molecule type" value="Genomic_DNA"/>
</dbReference>
<feature type="region of interest" description="Disordered" evidence="1">
    <location>
        <begin position="394"/>
        <end position="417"/>
    </location>
</feature>
<gene>
    <name evidence="2" type="ORF">MYCIT1_LOCUS34385</name>
</gene>
<evidence type="ECO:0000256" key="1">
    <source>
        <dbReference type="SAM" id="MobiDB-lite"/>
    </source>
</evidence>
<evidence type="ECO:0000313" key="3">
    <source>
        <dbReference type="Proteomes" id="UP001295794"/>
    </source>
</evidence>
<name>A0AAD2HUM2_9AGAR</name>
<feature type="compositionally biased region" description="Polar residues" evidence="1">
    <location>
        <begin position="65"/>
        <end position="79"/>
    </location>
</feature>
<proteinExistence type="predicted"/>
<protein>
    <recommendedName>
        <fullName evidence="4">Alpha-type protein kinase domain-containing protein</fullName>
    </recommendedName>
</protein>
<feature type="region of interest" description="Disordered" evidence="1">
    <location>
        <begin position="335"/>
        <end position="382"/>
    </location>
</feature>
<feature type="region of interest" description="Disordered" evidence="1">
    <location>
        <begin position="64"/>
        <end position="92"/>
    </location>
</feature>
<organism evidence="2 3">
    <name type="scientific">Mycena citricolor</name>
    <dbReference type="NCBI Taxonomy" id="2018698"/>
    <lineage>
        <taxon>Eukaryota</taxon>
        <taxon>Fungi</taxon>
        <taxon>Dikarya</taxon>
        <taxon>Basidiomycota</taxon>
        <taxon>Agaricomycotina</taxon>
        <taxon>Agaricomycetes</taxon>
        <taxon>Agaricomycetidae</taxon>
        <taxon>Agaricales</taxon>
        <taxon>Marasmiineae</taxon>
        <taxon>Mycenaceae</taxon>
        <taxon>Mycena</taxon>
    </lineage>
</organism>
<dbReference type="Proteomes" id="UP001295794">
    <property type="component" value="Unassembled WGS sequence"/>
</dbReference>
<feature type="compositionally biased region" description="Polar residues" evidence="1">
    <location>
        <begin position="361"/>
        <end position="381"/>
    </location>
</feature>